<dbReference type="GO" id="GO:0003700">
    <property type="term" value="F:DNA-binding transcription factor activity"/>
    <property type="evidence" value="ECO:0007669"/>
    <property type="project" value="InterPro"/>
</dbReference>
<keyword evidence="1" id="KW-0175">Coiled coil</keyword>
<feature type="domain" description="BZIP" evidence="3">
    <location>
        <begin position="156"/>
        <end position="199"/>
    </location>
</feature>
<dbReference type="InterPro" id="IPR004827">
    <property type="entry name" value="bZIP"/>
</dbReference>
<evidence type="ECO:0000313" key="5">
    <source>
        <dbReference type="Proteomes" id="UP000053989"/>
    </source>
</evidence>
<dbReference type="SMART" id="SM00338">
    <property type="entry name" value="BRLZ"/>
    <property type="match status" value="1"/>
</dbReference>
<dbReference type="InterPro" id="IPR046347">
    <property type="entry name" value="bZIP_sf"/>
</dbReference>
<dbReference type="Pfam" id="PF00170">
    <property type="entry name" value="bZIP_1"/>
    <property type="match status" value="1"/>
</dbReference>
<dbReference type="CDD" id="cd14812">
    <property type="entry name" value="bZIP_u3"/>
    <property type="match status" value="1"/>
</dbReference>
<evidence type="ECO:0000256" key="1">
    <source>
        <dbReference type="SAM" id="Coils"/>
    </source>
</evidence>
<feature type="region of interest" description="Disordered" evidence="2">
    <location>
        <begin position="355"/>
        <end position="380"/>
    </location>
</feature>
<protein>
    <recommendedName>
        <fullName evidence="3">BZIP domain-containing protein</fullName>
    </recommendedName>
</protein>
<dbReference type="PROSITE" id="PS50217">
    <property type="entry name" value="BZIP"/>
    <property type="match status" value="1"/>
</dbReference>
<feature type="coiled-coil region" evidence="1">
    <location>
        <begin position="174"/>
        <end position="235"/>
    </location>
</feature>
<dbReference type="EMBL" id="KN822031">
    <property type="protein sequence ID" value="KIM63987.1"/>
    <property type="molecule type" value="Genomic_DNA"/>
</dbReference>
<evidence type="ECO:0000313" key="4">
    <source>
        <dbReference type="EMBL" id="KIM63987.1"/>
    </source>
</evidence>
<dbReference type="HOGENOM" id="CLU_016968_0_0_1"/>
<evidence type="ECO:0000259" key="3">
    <source>
        <dbReference type="PROSITE" id="PS50217"/>
    </source>
</evidence>
<organism evidence="4 5">
    <name type="scientific">Scleroderma citrinum Foug A</name>
    <dbReference type="NCBI Taxonomy" id="1036808"/>
    <lineage>
        <taxon>Eukaryota</taxon>
        <taxon>Fungi</taxon>
        <taxon>Dikarya</taxon>
        <taxon>Basidiomycota</taxon>
        <taxon>Agaricomycotina</taxon>
        <taxon>Agaricomycetes</taxon>
        <taxon>Agaricomycetidae</taxon>
        <taxon>Boletales</taxon>
        <taxon>Sclerodermatineae</taxon>
        <taxon>Sclerodermataceae</taxon>
        <taxon>Scleroderma</taxon>
    </lineage>
</organism>
<dbReference type="STRING" id="1036808.A0A0C3AGE2"/>
<dbReference type="Proteomes" id="UP000053989">
    <property type="component" value="Unassembled WGS sequence"/>
</dbReference>
<dbReference type="Gene3D" id="1.20.5.170">
    <property type="match status" value="1"/>
</dbReference>
<sequence length="491" mass="53948">MSQNALQLPGIITGDTSPLPSALIPEATWELQHSPYSASSIDTADWGYYAMPLSPPTSLSSHLSDSPEPPTKRLRLSESPDRLLEGDHQHCIPTQKVFDLPEAPVPSSPSVCQLPPSANPLLSQKFLASNAGVKRTRGSVERISTKDFVPPDVSGLSKREARLVKNRAAAFLSRQRKREEFEAMEVRVKQLEDENARLQHLAERGNQHEDLHAEIDRLRMQLQAAEKRELNLSMEISRNSAPMAVKAETSSDCVSSVHSPDAPNTPMTFGHVRHTLLRALPSLLSLSSKSPLPISTTIPLSEPRAMGDQLSAFNPLSPGIDGDPESLHELGDFVISFDTSAEEGLVRVRVQPSRSVNMAHPNPPLRSKLGDKSRSSSLGAWSGPSSSYLQPFVLQSLTSPSPSLPVDTPSPAVTMNQFCPYLGPNTPRTSPDYHTPMMSYMPPSFNHVPDQQPFELFPNSLDHIVEDKAKYQERPFHLHLGGEANWQVSVC</sequence>
<reference evidence="4 5" key="1">
    <citation type="submission" date="2014-04" db="EMBL/GenBank/DDBJ databases">
        <authorList>
            <consortium name="DOE Joint Genome Institute"/>
            <person name="Kuo A."/>
            <person name="Kohler A."/>
            <person name="Nagy L.G."/>
            <person name="Floudas D."/>
            <person name="Copeland A."/>
            <person name="Barry K.W."/>
            <person name="Cichocki N."/>
            <person name="Veneault-Fourrey C."/>
            <person name="LaButti K."/>
            <person name="Lindquist E.A."/>
            <person name="Lipzen A."/>
            <person name="Lundell T."/>
            <person name="Morin E."/>
            <person name="Murat C."/>
            <person name="Sun H."/>
            <person name="Tunlid A."/>
            <person name="Henrissat B."/>
            <person name="Grigoriev I.V."/>
            <person name="Hibbett D.S."/>
            <person name="Martin F."/>
            <person name="Nordberg H.P."/>
            <person name="Cantor M.N."/>
            <person name="Hua S.X."/>
        </authorList>
    </citation>
    <scope>NUCLEOTIDE SEQUENCE [LARGE SCALE GENOMIC DNA]</scope>
    <source>
        <strain evidence="4 5">Foug A</strain>
    </source>
</reference>
<dbReference type="SUPFAM" id="SSF57959">
    <property type="entry name" value="Leucine zipper domain"/>
    <property type="match status" value="1"/>
</dbReference>
<proteinExistence type="predicted"/>
<dbReference type="OrthoDB" id="674948at2759"/>
<reference evidence="5" key="2">
    <citation type="submission" date="2015-01" db="EMBL/GenBank/DDBJ databases">
        <title>Evolutionary Origins and Diversification of the Mycorrhizal Mutualists.</title>
        <authorList>
            <consortium name="DOE Joint Genome Institute"/>
            <consortium name="Mycorrhizal Genomics Consortium"/>
            <person name="Kohler A."/>
            <person name="Kuo A."/>
            <person name="Nagy L.G."/>
            <person name="Floudas D."/>
            <person name="Copeland A."/>
            <person name="Barry K.W."/>
            <person name="Cichocki N."/>
            <person name="Veneault-Fourrey C."/>
            <person name="LaButti K."/>
            <person name="Lindquist E.A."/>
            <person name="Lipzen A."/>
            <person name="Lundell T."/>
            <person name="Morin E."/>
            <person name="Murat C."/>
            <person name="Riley R."/>
            <person name="Ohm R."/>
            <person name="Sun H."/>
            <person name="Tunlid A."/>
            <person name="Henrissat B."/>
            <person name="Grigoriev I.V."/>
            <person name="Hibbett D.S."/>
            <person name="Martin F."/>
        </authorList>
    </citation>
    <scope>NUCLEOTIDE SEQUENCE [LARGE SCALE GENOMIC DNA]</scope>
    <source>
        <strain evidence="5">Foug A</strain>
    </source>
</reference>
<accession>A0A0C3AGE2</accession>
<keyword evidence="5" id="KW-1185">Reference proteome</keyword>
<dbReference type="InParanoid" id="A0A0C3AGE2"/>
<evidence type="ECO:0000256" key="2">
    <source>
        <dbReference type="SAM" id="MobiDB-lite"/>
    </source>
</evidence>
<name>A0A0C3AGE2_9AGAM</name>
<gene>
    <name evidence="4" type="ORF">SCLCIDRAFT_1213805</name>
</gene>
<dbReference type="AlphaFoldDB" id="A0A0C3AGE2"/>